<accession>C0CV12</accession>
<gene>
    <name evidence="1" type="ORF">CLOSTASPAR_00813</name>
</gene>
<reference evidence="1 2" key="1">
    <citation type="submission" date="2009-02" db="EMBL/GenBank/DDBJ databases">
        <title>Draft genome sequence of Clostridium asparagiforme (DSM 15981).</title>
        <authorList>
            <person name="Sudarsanam P."/>
            <person name="Ley R."/>
            <person name="Guruge J."/>
            <person name="Turnbaugh P.J."/>
            <person name="Mahowald M."/>
            <person name="Liep D."/>
            <person name="Gordon J."/>
        </authorList>
    </citation>
    <scope>NUCLEOTIDE SEQUENCE [LARGE SCALE GENOMIC DNA]</scope>
    <source>
        <strain evidence="1 2">DSM 15981</strain>
    </source>
</reference>
<dbReference type="AlphaFoldDB" id="C0CV12"/>
<name>C0CV12_9FIRM</name>
<evidence type="ECO:0000313" key="1">
    <source>
        <dbReference type="EMBL" id="EEG57053.1"/>
    </source>
</evidence>
<proteinExistence type="predicted"/>
<dbReference type="HOGENOM" id="CLU_3023807_0_0_9"/>
<sequence length="55" mass="6301">MLKKHQSICAATYGIIEQVQCQAEGEEIWLESPENCLRINKIGNGCAKYCRRFLL</sequence>
<comment type="caution">
    <text evidence="1">The sequence shown here is derived from an EMBL/GenBank/DDBJ whole genome shotgun (WGS) entry which is preliminary data.</text>
</comment>
<dbReference type="Proteomes" id="UP000004756">
    <property type="component" value="Unassembled WGS sequence"/>
</dbReference>
<organism evidence="1 2">
    <name type="scientific">[Clostridium] asparagiforme DSM 15981</name>
    <dbReference type="NCBI Taxonomy" id="518636"/>
    <lineage>
        <taxon>Bacteria</taxon>
        <taxon>Bacillati</taxon>
        <taxon>Bacillota</taxon>
        <taxon>Clostridia</taxon>
        <taxon>Lachnospirales</taxon>
        <taxon>Lachnospiraceae</taxon>
        <taxon>Enterocloster</taxon>
    </lineage>
</organism>
<dbReference type="EMBL" id="ACCJ01000032">
    <property type="protein sequence ID" value="EEG57053.1"/>
    <property type="molecule type" value="Genomic_DNA"/>
</dbReference>
<protein>
    <submittedName>
        <fullName evidence="1">Uncharacterized protein</fullName>
    </submittedName>
</protein>
<keyword evidence="2" id="KW-1185">Reference proteome</keyword>
<evidence type="ECO:0000313" key="2">
    <source>
        <dbReference type="Proteomes" id="UP000004756"/>
    </source>
</evidence>